<protein>
    <submittedName>
        <fullName evidence="1">Uncharacterized protein</fullName>
    </submittedName>
</protein>
<proteinExistence type="predicted"/>
<dbReference type="Proteomes" id="UP000235145">
    <property type="component" value="Unassembled WGS sequence"/>
</dbReference>
<dbReference type="NCBIfam" id="TIGR01615">
    <property type="entry name" value="A_thal_3542"/>
    <property type="match status" value="1"/>
</dbReference>
<dbReference type="PANTHER" id="PTHR31579:SF42">
    <property type="entry name" value="DUF506 FAMILY PROTEIN (DUF506)"/>
    <property type="match status" value="1"/>
</dbReference>
<dbReference type="AlphaFoldDB" id="A0A9R1XIZ8"/>
<dbReference type="InterPro" id="IPR006502">
    <property type="entry name" value="PDDEXK-like"/>
</dbReference>
<reference evidence="1 2" key="1">
    <citation type="journal article" date="2017" name="Nat. Commun.">
        <title>Genome assembly with in vitro proximity ligation data and whole-genome triplication in lettuce.</title>
        <authorList>
            <person name="Reyes-Chin-Wo S."/>
            <person name="Wang Z."/>
            <person name="Yang X."/>
            <person name="Kozik A."/>
            <person name="Arikit S."/>
            <person name="Song C."/>
            <person name="Xia L."/>
            <person name="Froenicke L."/>
            <person name="Lavelle D.O."/>
            <person name="Truco M.J."/>
            <person name="Xia R."/>
            <person name="Zhu S."/>
            <person name="Xu C."/>
            <person name="Xu H."/>
            <person name="Xu X."/>
            <person name="Cox K."/>
            <person name="Korf I."/>
            <person name="Meyers B.C."/>
            <person name="Michelmore R.W."/>
        </authorList>
    </citation>
    <scope>NUCLEOTIDE SEQUENCE [LARGE SCALE GENOMIC DNA]</scope>
    <source>
        <strain evidence="2">cv. Salinas</strain>
        <tissue evidence="1">Seedlings</tissue>
    </source>
</reference>
<evidence type="ECO:0000313" key="2">
    <source>
        <dbReference type="Proteomes" id="UP000235145"/>
    </source>
</evidence>
<name>A0A9R1XIZ8_LACSA</name>
<dbReference type="Pfam" id="PF04720">
    <property type="entry name" value="PDDEXK_6"/>
    <property type="match status" value="1"/>
</dbReference>
<dbReference type="Gramene" id="rna-gnl|WGS:NBSK|LSAT_4X62861_mrna">
    <property type="protein sequence ID" value="cds-PLY97230.1"/>
    <property type="gene ID" value="gene-LSAT_4X62861"/>
</dbReference>
<evidence type="ECO:0000313" key="1">
    <source>
        <dbReference type="EMBL" id="KAJ0211654.1"/>
    </source>
</evidence>
<comment type="caution">
    <text evidence="1">The sequence shown here is derived from an EMBL/GenBank/DDBJ whole genome shotgun (WGS) entry which is preliminary data.</text>
</comment>
<organism evidence="1 2">
    <name type="scientific">Lactuca sativa</name>
    <name type="common">Garden lettuce</name>
    <dbReference type="NCBI Taxonomy" id="4236"/>
    <lineage>
        <taxon>Eukaryota</taxon>
        <taxon>Viridiplantae</taxon>
        <taxon>Streptophyta</taxon>
        <taxon>Embryophyta</taxon>
        <taxon>Tracheophyta</taxon>
        <taxon>Spermatophyta</taxon>
        <taxon>Magnoliopsida</taxon>
        <taxon>eudicotyledons</taxon>
        <taxon>Gunneridae</taxon>
        <taxon>Pentapetalae</taxon>
        <taxon>asterids</taxon>
        <taxon>campanulids</taxon>
        <taxon>Asterales</taxon>
        <taxon>Asteraceae</taxon>
        <taxon>Cichorioideae</taxon>
        <taxon>Cichorieae</taxon>
        <taxon>Lactucinae</taxon>
        <taxon>Lactuca</taxon>
    </lineage>
</organism>
<dbReference type="PANTHER" id="PTHR31579">
    <property type="entry name" value="OS03G0796600 PROTEIN"/>
    <property type="match status" value="1"/>
</dbReference>
<accession>A0A9R1XIZ8</accession>
<sequence>MGRFRRVAEAFDHVVAKVRDCDSSGSEHSPETMKDLSDLVNSYIENGDGVVDKDFDTKINDECSSDEIDDDTEEAKESLERLFRAQKGDPVKKNLLFEVEKAWRRVTEVNSSPLPVPGSKRLLMARLRDQDLDAGLCKSKWEKKGRLISGEYQYVDVNVAGTRYIVTISLSEEFETARPTDNYTSLLEILPQISVCKVEEMKEVVRIMCRAVKKTMNQRKMAVPPWKRREYVQAKWFGIYKRTTNEFSTKNASDFSENKKKIEGFIWTPETCGRGYTYDFVWKGFGSKIGSLTMIMNGARY</sequence>
<gene>
    <name evidence="1" type="ORF">LSAT_V11C400181370</name>
</gene>
<keyword evidence="2" id="KW-1185">Reference proteome</keyword>
<dbReference type="OrthoDB" id="548115at2759"/>
<dbReference type="EMBL" id="NBSK02000004">
    <property type="protein sequence ID" value="KAJ0211654.1"/>
    <property type="molecule type" value="Genomic_DNA"/>
</dbReference>